<protein>
    <submittedName>
        <fullName evidence="2">Uu.00g076920.m01.CDS01</fullName>
    </submittedName>
</protein>
<dbReference type="Proteomes" id="UP001295740">
    <property type="component" value="Unassembled WGS sequence"/>
</dbReference>
<feature type="chain" id="PRO_5042600188" evidence="1">
    <location>
        <begin position="16"/>
        <end position="192"/>
    </location>
</feature>
<dbReference type="EMBL" id="CAUWAG010000018">
    <property type="protein sequence ID" value="CAJ2512067.1"/>
    <property type="molecule type" value="Genomic_DNA"/>
</dbReference>
<comment type="caution">
    <text evidence="2">The sequence shown here is derived from an EMBL/GenBank/DDBJ whole genome shotgun (WGS) entry which is preliminary data.</text>
</comment>
<gene>
    <name evidence="2" type="ORF">KHLLAP_LOCUS12535</name>
</gene>
<accession>A0AAI8VVX2</accession>
<dbReference type="AlphaFoldDB" id="A0AAI8VVX2"/>
<keyword evidence="1" id="KW-0732">Signal</keyword>
<sequence>MQLSSLVLLAAVAVAKPTVYFIRHGEKPDEGNGLSVEGEQRAECLRTVFGASSQYNIGHIMAQTPKDSGKRQRPYLTVRPLADDLGLTVDVSCDRDDEACVADVVDDYDGDGNILICWEHHQLSKLAEELGADDVDDYPDDSYDLIWTAPYDYSEIVSITSENCPALDDLHTRRLVRKQPVRPRYNRQSRED</sequence>
<proteinExistence type="predicted"/>
<evidence type="ECO:0000256" key="1">
    <source>
        <dbReference type="SAM" id="SignalP"/>
    </source>
</evidence>
<evidence type="ECO:0000313" key="2">
    <source>
        <dbReference type="EMBL" id="CAJ2512067.1"/>
    </source>
</evidence>
<organism evidence="2 3">
    <name type="scientific">Anthostomella pinea</name>
    <dbReference type="NCBI Taxonomy" id="933095"/>
    <lineage>
        <taxon>Eukaryota</taxon>
        <taxon>Fungi</taxon>
        <taxon>Dikarya</taxon>
        <taxon>Ascomycota</taxon>
        <taxon>Pezizomycotina</taxon>
        <taxon>Sordariomycetes</taxon>
        <taxon>Xylariomycetidae</taxon>
        <taxon>Xylariales</taxon>
        <taxon>Xylariaceae</taxon>
        <taxon>Anthostomella</taxon>
    </lineage>
</organism>
<name>A0AAI8VVX2_9PEZI</name>
<evidence type="ECO:0000313" key="3">
    <source>
        <dbReference type="Proteomes" id="UP001295740"/>
    </source>
</evidence>
<keyword evidence="3" id="KW-1185">Reference proteome</keyword>
<reference evidence="2" key="1">
    <citation type="submission" date="2023-10" db="EMBL/GenBank/DDBJ databases">
        <authorList>
            <person name="Hackl T."/>
        </authorList>
    </citation>
    <scope>NUCLEOTIDE SEQUENCE</scope>
</reference>
<feature type="signal peptide" evidence="1">
    <location>
        <begin position="1"/>
        <end position="15"/>
    </location>
</feature>